<dbReference type="CDD" id="cd01644">
    <property type="entry name" value="RT_pepA17"/>
    <property type="match status" value="1"/>
</dbReference>
<dbReference type="PROSITE" id="PS50158">
    <property type="entry name" value="ZF_CCHC"/>
    <property type="match status" value="1"/>
</dbReference>
<dbReference type="SUPFAM" id="SSF53098">
    <property type="entry name" value="Ribonuclease H-like"/>
    <property type="match status" value="1"/>
</dbReference>
<dbReference type="InterPro" id="IPR012337">
    <property type="entry name" value="RNaseH-like_sf"/>
</dbReference>
<name>A0ABM1YPM8_AEDAL</name>
<reference evidence="6" key="1">
    <citation type="journal article" date="2015" name="Proc. Natl. Acad. Sci. U.S.A.">
        <title>Genome sequence of the Asian Tiger mosquito, Aedes albopictus, reveals insights into its biology, genetics, and evolution.</title>
        <authorList>
            <person name="Chen X.G."/>
            <person name="Jiang X."/>
            <person name="Gu J."/>
            <person name="Xu M."/>
            <person name="Wu Y."/>
            <person name="Deng Y."/>
            <person name="Zhang C."/>
            <person name="Bonizzoni M."/>
            <person name="Dermauw W."/>
            <person name="Vontas J."/>
            <person name="Armbruster P."/>
            <person name="Huang X."/>
            <person name="Yang Y."/>
            <person name="Zhang H."/>
            <person name="He W."/>
            <person name="Peng H."/>
            <person name="Liu Y."/>
            <person name="Wu K."/>
            <person name="Chen J."/>
            <person name="Lirakis M."/>
            <person name="Topalis P."/>
            <person name="Van Leeuwen T."/>
            <person name="Hall A.B."/>
            <person name="Jiang X."/>
            <person name="Thorpe C."/>
            <person name="Mueller R.L."/>
            <person name="Sun C."/>
            <person name="Waterhouse R.M."/>
            <person name="Yan G."/>
            <person name="Tu Z.J."/>
            <person name="Fang X."/>
            <person name="James A.A."/>
        </authorList>
    </citation>
    <scope>NUCLEOTIDE SEQUENCE [LARGE SCALE GENOMIC DNA]</scope>
    <source>
        <strain evidence="6">Foshan</strain>
    </source>
</reference>
<keyword evidence="6" id="KW-1185">Reference proteome</keyword>
<evidence type="ECO:0000256" key="1">
    <source>
        <dbReference type="PROSITE-ProRule" id="PRU00047"/>
    </source>
</evidence>
<dbReference type="InterPro" id="IPR036397">
    <property type="entry name" value="RNaseH_sf"/>
</dbReference>
<proteinExistence type="predicted"/>
<dbReference type="InterPro" id="IPR005312">
    <property type="entry name" value="DUF1759"/>
</dbReference>
<dbReference type="PROSITE" id="PS50994">
    <property type="entry name" value="INTEGRASE"/>
    <property type="match status" value="1"/>
</dbReference>
<reference evidence="5" key="2">
    <citation type="submission" date="2025-05" db="UniProtKB">
        <authorList>
            <consortium name="EnsemblMetazoa"/>
        </authorList>
    </citation>
    <scope>IDENTIFICATION</scope>
    <source>
        <strain evidence="5">Foshan</strain>
    </source>
</reference>
<feature type="region of interest" description="Disordered" evidence="2">
    <location>
        <begin position="421"/>
        <end position="443"/>
    </location>
</feature>
<organism evidence="5 6">
    <name type="scientific">Aedes albopictus</name>
    <name type="common">Asian tiger mosquito</name>
    <name type="synonym">Stegomyia albopicta</name>
    <dbReference type="NCBI Taxonomy" id="7160"/>
    <lineage>
        <taxon>Eukaryota</taxon>
        <taxon>Metazoa</taxon>
        <taxon>Ecdysozoa</taxon>
        <taxon>Arthropoda</taxon>
        <taxon>Hexapoda</taxon>
        <taxon>Insecta</taxon>
        <taxon>Pterygota</taxon>
        <taxon>Neoptera</taxon>
        <taxon>Endopterygota</taxon>
        <taxon>Diptera</taxon>
        <taxon>Nematocera</taxon>
        <taxon>Culicoidea</taxon>
        <taxon>Culicidae</taxon>
        <taxon>Culicinae</taxon>
        <taxon>Aedini</taxon>
        <taxon>Aedes</taxon>
        <taxon>Stegomyia</taxon>
    </lineage>
</organism>
<feature type="domain" description="CCHC-type" evidence="3">
    <location>
        <begin position="377"/>
        <end position="392"/>
    </location>
</feature>
<dbReference type="Proteomes" id="UP000069940">
    <property type="component" value="Unassembled WGS sequence"/>
</dbReference>
<dbReference type="InterPro" id="IPR001878">
    <property type="entry name" value="Znf_CCHC"/>
</dbReference>
<dbReference type="PANTHER" id="PTHR47331">
    <property type="entry name" value="PHD-TYPE DOMAIN-CONTAINING PROTEIN"/>
    <property type="match status" value="1"/>
</dbReference>
<protein>
    <recommendedName>
        <fullName evidence="7">Endonuclease</fullName>
    </recommendedName>
</protein>
<keyword evidence="1" id="KW-0479">Metal-binding</keyword>
<accession>A0ABM1YPM8</accession>
<dbReference type="RefSeq" id="XP_062713243.1">
    <property type="nucleotide sequence ID" value="XM_062857259.1"/>
</dbReference>
<keyword evidence="1" id="KW-0862">Zinc</keyword>
<evidence type="ECO:0008006" key="7">
    <source>
        <dbReference type="Google" id="ProtNLM"/>
    </source>
</evidence>
<dbReference type="SMART" id="SM00343">
    <property type="entry name" value="ZnF_C2HC"/>
    <property type="match status" value="1"/>
</dbReference>
<dbReference type="InterPro" id="IPR001584">
    <property type="entry name" value="Integrase_cat-core"/>
</dbReference>
<keyword evidence="1" id="KW-0863">Zinc-finger</keyword>
<dbReference type="GeneID" id="134290193"/>
<feature type="compositionally biased region" description="Polar residues" evidence="2">
    <location>
        <begin position="422"/>
        <end position="432"/>
    </location>
</feature>
<evidence type="ECO:0000259" key="3">
    <source>
        <dbReference type="PROSITE" id="PS50158"/>
    </source>
</evidence>
<evidence type="ECO:0000313" key="6">
    <source>
        <dbReference type="Proteomes" id="UP000069940"/>
    </source>
</evidence>
<dbReference type="InterPro" id="IPR008042">
    <property type="entry name" value="Retrotrans_Pao"/>
</dbReference>
<evidence type="ECO:0000259" key="4">
    <source>
        <dbReference type="PROSITE" id="PS50994"/>
    </source>
</evidence>
<dbReference type="Pfam" id="PF03564">
    <property type="entry name" value="DUF1759"/>
    <property type="match status" value="1"/>
</dbReference>
<evidence type="ECO:0000256" key="2">
    <source>
        <dbReference type="SAM" id="MobiDB-lite"/>
    </source>
</evidence>
<dbReference type="Pfam" id="PF05380">
    <property type="entry name" value="Peptidase_A17"/>
    <property type="match status" value="1"/>
</dbReference>
<dbReference type="PANTHER" id="PTHR47331:SF5">
    <property type="entry name" value="RIBONUCLEASE H"/>
    <property type="match status" value="1"/>
</dbReference>
<dbReference type="SUPFAM" id="SSF56672">
    <property type="entry name" value="DNA/RNA polymerases"/>
    <property type="match status" value="1"/>
</dbReference>
<dbReference type="EnsemblMetazoa" id="AALFPA23_011019.R15556">
    <property type="protein sequence ID" value="AALFPA23_011019.P15556"/>
    <property type="gene ID" value="AALFPA23_011019"/>
</dbReference>
<dbReference type="Gene3D" id="3.30.420.10">
    <property type="entry name" value="Ribonuclease H-like superfamily/Ribonuclease H"/>
    <property type="match status" value="1"/>
</dbReference>
<feature type="domain" description="Integrase catalytic" evidence="4">
    <location>
        <begin position="1300"/>
        <end position="1471"/>
    </location>
</feature>
<evidence type="ECO:0000313" key="5">
    <source>
        <dbReference type="EnsemblMetazoa" id="AALFPA23_011019.P15556"/>
    </source>
</evidence>
<dbReference type="InterPro" id="IPR043502">
    <property type="entry name" value="DNA/RNA_pol_sf"/>
</dbReference>
<sequence length="1471" mass="166859">MAPREKKTPTLKLLMVQLKNIQTSLDDIWRFVQDFQPTCTASAINVRLDSIDELWKNYRAILNEVQAHDEFEDEEGAYDTARLLYSDRYYNCKSLLMDKAKEFVGPDEGNQSIRGNETLLHGHGTLDHVRLPQIKLQVFDGNIDEWISFRGLYTSLIHRKTDLPEVEKFHYLKGCLQGEPKGLIDPLKLTEANYQVAWDLLLKRYDNSKQLKKRQVQALFNLPSLSKESVVDLHSLMDGFERVVKNLDQVIKPEEYKDLLLVNLLTTRLDPITRRGWEEQSSTKNKDTLADITDFIHRRIRVLESLPVKALDTKGSHQMQQPIRQKASTVKASYGAVQSSGGRCPVCKETHQLYQCAAFQRMSVRDREAVLRSNSLCRNCLRSGHQARECTSKYSCRSCKKRHHTMVCFKPEKDGAVKVTAATGSSNPSTSSDPDESAGASSSQVVNMVATQSLVSGAAQHISSQVLLATVVVIVEDDEGSQISARALLDSGSESNFITERLNQRLQTQRQRVDISVLGIGQAAMKAKYKIQAMVCSRVTDFSRNVSFLVLPKVTADLPTAKVNTEGWTIPDGVSLADPAFFDPSAVDMVLGIEHFFDFFESGRRIQLGEQMPTLNESVFGWVVCGGLTRSIEGLRVHCNTASTANLEELVARFWASEEIGATKVLSSEEKMCEELFLRSVCRDSDGRYSVSLPKDEDIVSRMGESRDIAFRRLQGTERRLARDADLKEQYHQFMTEYVKLGHMTKVEEFGESRKRCYLPHHPVIKEASTTTKLRVVFDASCKTSTGTSLNDSLLVGPIVQEDLRSIMLRSRMKQIMLVADVEKMFRQIFILPEDRHLQCILWRFDPADTVDVYELNTVTYGTKPAPFLATRTLNQLAMDEEQQYPLAAKAATEDTYMDDVITGADTVQVACELRAQLEEMTTKGGFRLRKWASNHPAVLEGISEDNLAIRSSEGINLDPDSTVKTLGLTWMPNTDQLRFNFDFPSCPSFQQLSKRQVLSMIATLFDPLGAVITTAKTIMQYLWKFRNEKDQALDWDQPLPSTVGEMWKSYYDQLPLLNDVRIDRCVVIPMATKIEIHCFSDASTKAYGGCVYIRSQDGYGRIRVRLLSSKSKVAPLKTQSIPRLELCGALLTAQLYGKVRESVKIPVQAFFWVDSTCVLRWIQSSPDVWNTFVAYRVAKIQTITESSQWSHVSGKENPADLISRGISPGDIVKNVFWWEGPEWLKQNREYWPHTTVELVPEEVNQERRRTMVTCTASLDAEFNDWYLGKFSSYSDLIRKTAYWLRIMRILRKDMRDGVAAKDPLSNEELKEAELILTSVDYFGPLYIRPAPRKPTVKVYAAIFVCLSTKAVHLELVTDLTTDRFIQALRRFIARRGNCQDIYSDNGTNFVGARNKMRDLLQLLKAHDHRDKLTRECNEEGIRWHFSPPGSPHFGGLWEAAVRSAKNHLLKVIVGGSSSTQNYKPKARRDL</sequence>